<dbReference type="Gene3D" id="3.30.70.20">
    <property type="match status" value="1"/>
</dbReference>
<keyword evidence="3" id="KW-0411">Iron-sulfur</keyword>
<dbReference type="PROSITE" id="PS00198">
    <property type="entry name" value="4FE4S_FER_1"/>
    <property type="match status" value="1"/>
</dbReference>
<gene>
    <name evidence="5" type="ORF">BEN30_12700</name>
</gene>
<dbReference type="InterPro" id="IPR017896">
    <property type="entry name" value="4Fe4S_Fe-S-bd"/>
</dbReference>
<sequence>MAVQIEASICTACGDCEPVCPTKSIVPHKGLYTVKTDTCTECDGEHEMPQCIEVCMEDDCIVFLD</sequence>
<dbReference type="InterPro" id="IPR017900">
    <property type="entry name" value="4Fe4S_Fe_S_CS"/>
</dbReference>
<dbReference type="STRING" id="28181.BEN30_12700"/>
<evidence type="ECO:0000256" key="2">
    <source>
        <dbReference type="ARBA" id="ARBA00023004"/>
    </source>
</evidence>
<dbReference type="AlphaFoldDB" id="A0A1E5Q6C8"/>
<reference evidence="6" key="1">
    <citation type="submission" date="2016-07" db="EMBL/GenBank/DDBJ databases">
        <authorList>
            <person name="Florea S."/>
            <person name="Webb J.S."/>
            <person name="Jaromczyk J."/>
            <person name="Schardl C.L."/>
        </authorList>
    </citation>
    <scope>NUCLEOTIDE SEQUENCE [LARGE SCALE GENOMIC DNA]</scope>
    <source>
        <strain evidence="6">MV-1</strain>
    </source>
</reference>
<dbReference type="EMBL" id="MCGG01000036">
    <property type="protein sequence ID" value="OEJ66242.1"/>
    <property type="molecule type" value="Genomic_DNA"/>
</dbReference>
<protein>
    <submittedName>
        <fullName evidence="5">Ferredoxin</fullName>
    </submittedName>
</protein>
<dbReference type="GO" id="GO:0051536">
    <property type="term" value="F:iron-sulfur cluster binding"/>
    <property type="evidence" value="ECO:0007669"/>
    <property type="project" value="UniProtKB-KW"/>
</dbReference>
<keyword evidence="6" id="KW-1185">Reference proteome</keyword>
<feature type="domain" description="4Fe-4S ferredoxin-type" evidence="4">
    <location>
        <begin position="1"/>
        <end position="30"/>
    </location>
</feature>
<dbReference type="Pfam" id="PF00037">
    <property type="entry name" value="Fer4"/>
    <property type="match status" value="1"/>
</dbReference>
<keyword evidence="1" id="KW-0479">Metal-binding</keyword>
<dbReference type="OrthoDB" id="9800445at2"/>
<name>A0A1E5Q6C8_9PROT</name>
<keyword evidence="2" id="KW-0408">Iron</keyword>
<comment type="caution">
    <text evidence="5">The sequence shown here is derived from an EMBL/GenBank/DDBJ whole genome shotgun (WGS) entry which is preliminary data.</text>
</comment>
<proteinExistence type="predicted"/>
<organism evidence="5 6">
    <name type="scientific">Magnetovibrio blakemorei</name>
    <dbReference type="NCBI Taxonomy" id="28181"/>
    <lineage>
        <taxon>Bacteria</taxon>
        <taxon>Pseudomonadati</taxon>
        <taxon>Pseudomonadota</taxon>
        <taxon>Alphaproteobacteria</taxon>
        <taxon>Rhodospirillales</taxon>
        <taxon>Magnetovibrionaceae</taxon>
        <taxon>Magnetovibrio</taxon>
    </lineage>
</organism>
<evidence type="ECO:0000256" key="1">
    <source>
        <dbReference type="ARBA" id="ARBA00022723"/>
    </source>
</evidence>
<dbReference type="GO" id="GO:0046872">
    <property type="term" value="F:metal ion binding"/>
    <property type="evidence" value="ECO:0007669"/>
    <property type="project" value="UniProtKB-KW"/>
</dbReference>
<evidence type="ECO:0000313" key="5">
    <source>
        <dbReference type="EMBL" id="OEJ66242.1"/>
    </source>
</evidence>
<dbReference type="RefSeq" id="WP_069958447.1">
    <property type="nucleotide sequence ID" value="NZ_MCGG01000036.1"/>
</dbReference>
<dbReference type="SUPFAM" id="SSF54862">
    <property type="entry name" value="4Fe-4S ferredoxins"/>
    <property type="match status" value="1"/>
</dbReference>
<evidence type="ECO:0000256" key="3">
    <source>
        <dbReference type="ARBA" id="ARBA00023014"/>
    </source>
</evidence>
<accession>A0A1E5Q6C8</accession>
<evidence type="ECO:0000259" key="4">
    <source>
        <dbReference type="PROSITE" id="PS51379"/>
    </source>
</evidence>
<dbReference type="Proteomes" id="UP000095347">
    <property type="component" value="Unassembled WGS sequence"/>
</dbReference>
<evidence type="ECO:0000313" key="6">
    <source>
        <dbReference type="Proteomes" id="UP000095347"/>
    </source>
</evidence>
<dbReference type="PROSITE" id="PS51379">
    <property type="entry name" value="4FE4S_FER_2"/>
    <property type="match status" value="1"/>
</dbReference>